<feature type="transmembrane region" description="Helical" evidence="1">
    <location>
        <begin position="263"/>
        <end position="284"/>
    </location>
</feature>
<reference evidence="3" key="1">
    <citation type="journal article" date="2013" name="Nature">
        <title>Pan genome of the phytoplankton Emiliania underpins its global distribution.</title>
        <authorList>
            <person name="Read B.A."/>
            <person name="Kegel J."/>
            <person name="Klute M.J."/>
            <person name="Kuo A."/>
            <person name="Lefebvre S.C."/>
            <person name="Maumus F."/>
            <person name="Mayer C."/>
            <person name="Miller J."/>
            <person name="Monier A."/>
            <person name="Salamov A."/>
            <person name="Young J."/>
            <person name="Aguilar M."/>
            <person name="Claverie J.M."/>
            <person name="Frickenhaus S."/>
            <person name="Gonzalez K."/>
            <person name="Herman E.K."/>
            <person name="Lin Y.C."/>
            <person name="Napier J."/>
            <person name="Ogata H."/>
            <person name="Sarno A.F."/>
            <person name="Shmutz J."/>
            <person name="Schroeder D."/>
            <person name="de Vargas C."/>
            <person name="Verret F."/>
            <person name="von Dassow P."/>
            <person name="Valentin K."/>
            <person name="Van de Peer Y."/>
            <person name="Wheeler G."/>
            <person name="Dacks J.B."/>
            <person name="Delwiche C.F."/>
            <person name="Dyhrman S.T."/>
            <person name="Glockner G."/>
            <person name="John U."/>
            <person name="Richards T."/>
            <person name="Worden A.Z."/>
            <person name="Zhang X."/>
            <person name="Grigoriev I.V."/>
            <person name="Allen A.E."/>
            <person name="Bidle K."/>
            <person name="Borodovsky M."/>
            <person name="Bowler C."/>
            <person name="Brownlee C."/>
            <person name="Cock J.M."/>
            <person name="Elias M."/>
            <person name="Gladyshev V.N."/>
            <person name="Groth M."/>
            <person name="Guda C."/>
            <person name="Hadaegh A."/>
            <person name="Iglesias-Rodriguez M.D."/>
            <person name="Jenkins J."/>
            <person name="Jones B.M."/>
            <person name="Lawson T."/>
            <person name="Leese F."/>
            <person name="Lindquist E."/>
            <person name="Lobanov A."/>
            <person name="Lomsadze A."/>
            <person name="Malik S.B."/>
            <person name="Marsh M.E."/>
            <person name="Mackinder L."/>
            <person name="Mock T."/>
            <person name="Mueller-Roeber B."/>
            <person name="Pagarete A."/>
            <person name="Parker M."/>
            <person name="Probert I."/>
            <person name="Quesneville H."/>
            <person name="Raines C."/>
            <person name="Rensing S.A."/>
            <person name="Riano-Pachon D.M."/>
            <person name="Richier S."/>
            <person name="Rokitta S."/>
            <person name="Shiraiwa Y."/>
            <person name="Soanes D.M."/>
            <person name="van der Giezen M."/>
            <person name="Wahlund T.M."/>
            <person name="Williams B."/>
            <person name="Wilson W."/>
            <person name="Wolfe G."/>
            <person name="Wurch L.L."/>
        </authorList>
    </citation>
    <scope>NUCLEOTIDE SEQUENCE</scope>
</reference>
<proteinExistence type="predicted"/>
<evidence type="ECO:0000256" key="1">
    <source>
        <dbReference type="SAM" id="Phobius"/>
    </source>
</evidence>
<keyword evidence="1" id="KW-1133">Transmembrane helix</keyword>
<sequence length="536" mass="56674">MYAAANMVRARACGKLVLGDKANPQTTFHLNEGHVTDMCEIGGDLQSQRDVHYEVKVPSALTKTRQAGQGSAAHGGCCASLGHKFGFGNTLDQTLLKVLGCKERGHKSQGPLVHATGKGWVKEHKGQYYDALHVKNGIVKICLVESQGGIAPPTKRIIHNFAKEVGSPSAVDRTDYGTASGSARGFAQHHSQQLSRAAVSGDAQNINNAARNMRVAHSFMTGSVLATRHNSRHIPGWRRPPLGMLPHSGPRKRDRVVVVRSTTALRCALIVGSLVLACMLFAAWEARTSAASTAAARRASALAAHHNSLALVRRALELQIEIESHEARGGDLLALYLQLDRERLPALEAAVEAALDGCDGCVSGRRNVSALLHAFLGETHARAQKALDDIDRRGTRSRERAHQLASEVAAIARADRERLRSEPLGAADIGWAVDAELQVPLRALAVALRRPNATFELGPAALREWGEALTAARREGRPTAATLGRLARLVAAAPIDPGHRGRAAVLSAARAAGASGVAVRQGEAAAGGEAGGEAGA</sequence>
<evidence type="ECO:0000313" key="3">
    <source>
        <dbReference type="Proteomes" id="UP000013827"/>
    </source>
</evidence>
<accession>A0A0D3JEU9</accession>
<dbReference type="RefSeq" id="XP_005774463.1">
    <property type="nucleotide sequence ID" value="XM_005774406.1"/>
</dbReference>
<dbReference type="PaxDb" id="2903-EOD22034"/>
<reference evidence="2" key="2">
    <citation type="submission" date="2024-10" db="UniProtKB">
        <authorList>
            <consortium name="EnsemblProtists"/>
        </authorList>
    </citation>
    <scope>IDENTIFICATION</scope>
</reference>
<dbReference type="HOGENOM" id="CLU_508652_0_0_1"/>
<keyword evidence="1" id="KW-0472">Membrane</keyword>
<name>A0A0D3JEU9_EMIH1</name>
<evidence type="ECO:0000313" key="2">
    <source>
        <dbReference type="EnsemblProtists" id="EOD22034"/>
    </source>
</evidence>
<protein>
    <submittedName>
        <fullName evidence="2">Uncharacterized protein</fullName>
    </submittedName>
</protein>
<organism evidence="2 3">
    <name type="scientific">Emiliania huxleyi (strain CCMP1516)</name>
    <dbReference type="NCBI Taxonomy" id="280463"/>
    <lineage>
        <taxon>Eukaryota</taxon>
        <taxon>Haptista</taxon>
        <taxon>Haptophyta</taxon>
        <taxon>Prymnesiophyceae</taxon>
        <taxon>Isochrysidales</taxon>
        <taxon>Noelaerhabdaceae</taxon>
        <taxon>Emiliania</taxon>
    </lineage>
</organism>
<dbReference type="EnsemblProtists" id="EOD22034">
    <property type="protein sequence ID" value="EOD22034"/>
    <property type="gene ID" value="EMIHUDRAFT_123773"/>
</dbReference>
<dbReference type="GeneID" id="17267581"/>
<keyword evidence="1" id="KW-0812">Transmembrane</keyword>
<keyword evidence="3" id="KW-1185">Reference proteome</keyword>
<dbReference type="KEGG" id="ehx:EMIHUDRAFT_123773"/>
<dbReference type="Proteomes" id="UP000013827">
    <property type="component" value="Unassembled WGS sequence"/>
</dbReference>
<dbReference type="AlphaFoldDB" id="A0A0D3JEU9"/>